<evidence type="ECO:0000313" key="2">
    <source>
        <dbReference type="EMBL" id="KAF6750838.1"/>
    </source>
</evidence>
<protein>
    <submittedName>
        <fullName evidence="2">Uncharacterized protein</fullName>
    </submittedName>
</protein>
<feature type="compositionally biased region" description="Polar residues" evidence="1">
    <location>
        <begin position="22"/>
        <end position="32"/>
    </location>
</feature>
<evidence type="ECO:0000313" key="3">
    <source>
        <dbReference type="Proteomes" id="UP000521943"/>
    </source>
</evidence>
<evidence type="ECO:0000256" key="1">
    <source>
        <dbReference type="SAM" id="MobiDB-lite"/>
    </source>
</evidence>
<reference evidence="2 3" key="1">
    <citation type="submission" date="2020-07" db="EMBL/GenBank/DDBJ databases">
        <title>Comparative genomics of pyrophilous fungi reveals a link between fire events and developmental genes.</title>
        <authorList>
            <consortium name="DOE Joint Genome Institute"/>
            <person name="Steindorff A.S."/>
            <person name="Carver A."/>
            <person name="Calhoun S."/>
            <person name="Stillman K."/>
            <person name="Liu H."/>
            <person name="Lipzen A."/>
            <person name="Pangilinan J."/>
            <person name="Labutti K."/>
            <person name="Bruns T.D."/>
            <person name="Grigoriev I.V."/>
        </authorList>
    </citation>
    <scope>NUCLEOTIDE SEQUENCE [LARGE SCALE GENOMIC DNA]</scope>
    <source>
        <strain evidence="2 3">CBS 144469</strain>
    </source>
</reference>
<feature type="compositionally biased region" description="Polar residues" evidence="1">
    <location>
        <begin position="38"/>
        <end position="51"/>
    </location>
</feature>
<dbReference type="EMBL" id="JACGCI010000054">
    <property type="protein sequence ID" value="KAF6750838.1"/>
    <property type="molecule type" value="Genomic_DNA"/>
</dbReference>
<feature type="compositionally biased region" description="Low complexity" evidence="1">
    <location>
        <begin position="1"/>
        <end position="21"/>
    </location>
</feature>
<proteinExistence type="predicted"/>
<accession>A0A8H6HPI6</accession>
<comment type="caution">
    <text evidence="2">The sequence shown here is derived from an EMBL/GenBank/DDBJ whole genome shotgun (WGS) entry which is preliminary data.</text>
</comment>
<dbReference type="OrthoDB" id="3118414at2759"/>
<feature type="compositionally biased region" description="Pro residues" evidence="1">
    <location>
        <begin position="135"/>
        <end position="148"/>
    </location>
</feature>
<organism evidence="2 3">
    <name type="scientific">Ephemerocybe angulata</name>
    <dbReference type="NCBI Taxonomy" id="980116"/>
    <lineage>
        <taxon>Eukaryota</taxon>
        <taxon>Fungi</taxon>
        <taxon>Dikarya</taxon>
        <taxon>Basidiomycota</taxon>
        <taxon>Agaricomycotina</taxon>
        <taxon>Agaricomycetes</taxon>
        <taxon>Agaricomycetidae</taxon>
        <taxon>Agaricales</taxon>
        <taxon>Agaricineae</taxon>
        <taxon>Psathyrellaceae</taxon>
        <taxon>Ephemerocybe</taxon>
    </lineage>
</organism>
<dbReference type="Proteomes" id="UP000521943">
    <property type="component" value="Unassembled WGS sequence"/>
</dbReference>
<feature type="compositionally biased region" description="Polar residues" evidence="1">
    <location>
        <begin position="64"/>
        <end position="73"/>
    </location>
</feature>
<keyword evidence="3" id="KW-1185">Reference proteome</keyword>
<dbReference type="AlphaFoldDB" id="A0A8H6HPI6"/>
<feature type="region of interest" description="Disordered" evidence="1">
    <location>
        <begin position="1"/>
        <end position="148"/>
    </location>
</feature>
<name>A0A8H6HPI6_9AGAR</name>
<feature type="compositionally biased region" description="Polar residues" evidence="1">
    <location>
        <begin position="119"/>
        <end position="129"/>
    </location>
</feature>
<sequence length="175" mass="18428">MADPPGCRPRSSPPRSDSGASTPVSTGSQHPSRPSRLSGLQPSSRTQSVTRETYRTTVPALRTLPTSESSEQGAGSEVPGRQLHSTSHPASLAIQQQEAGQAPPPPPGHPFQDSDYPMASQTPPGSCYSSLAPEDGPPPTQEECMPPPTDAALLSEVENLADSLHLMIETITQTR</sequence>
<gene>
    <name evidence="2" type="ORF">DFP72DRAFT_851367</name>
</gene>